<dbReference type="SFLD" id="SFLDG01168">
    <property type="entry name" value="Ferric_reductase_subgroup_(FRE"/>
    <property type="match status" value="1"/>
</dbReference>
<dbReference type="Pfam" id="PF08030">
    <property type="entry name" value="NAD_binding_6"/>
    <property type="match status" value="1"/>
</dbReference>
<dbReference type="Gene3D" id="3.40.50.80">
    <property type="entry name" value="Nucleotide-binding domain of ferredoxin-NADP reductase (FNR) module"/>
    <property type="match status" value="1"/>
</dbReference>
<dbReference type="AlphaFoldDB" id="A0AAD5TCS0"/>
<dbReference type="PANTHER" id="PTHR11972">
    <property type="entry name" value="NADPH OXIDASE"/>
    <property type="match status" value="1"/>
</dbReference>
<dbReference type="SFLD" id="SFLDS00052">
    <property type="entry name" value="Ferric_Reductase_Domain"/>
    <property type="match status" value="1"/>
</dbReference>
<dbReference type="GO" id="GO:0005886">
    <property type="term" value="C:plasma membrane"/>
    <property type="evidence" value="ECO:0007669"/>
    <property type="project" value="TreeGrafter"/>
</dbReference>
<dbReference type="Pfam" id="PF08022">
    <property type="entry name" value="FAD_binding_8"/>
    <property type="match status" value="1"/>
</dbReference>
<feature type="transmembrane region" description="Helical" evidence="8">
    <location>
        <begin position="192"/>
        <end position="212"/>
    </location>
</feature>
<dbReference type="InterPro" id="IPR013121">
    <property type="entry name" value="Fe_red_NAD-bd_6"/>
</dbReference>
<dbReference type="PANTHER" id="PTHR11972:SF69">
    <property type="entry name" value="FERRIC REDUCTION OXIDASE 6-RELATED"/>
    <property type="match status" value="1"/>
</dbReference>
<keyword evidence="4 8" id="KW-1133">Transmembrane helix</keyword>
<dbReference type="PROSITE" id="PS51384">
    <property type="entry name" value="FAD_FR"/>
    <property type="match status" value="1"/>
</dbReference>
<evidence type="ECO:0000259" key="9">
    <source>
        <dbReference type="PROSITE" id="PS51384"/>
    </source>
</evidence>
<keyword evidence="6" id="KW-0813">Transport</keyword>
<feature type="transmembrane region" description="Helical" evidence="8">
    <location>
        <begin position="154"/>
        <end position="171"/>
    </location>
</feature>
<dbReference type="InterPro" id="IPR017927">
    <property type="entry name" value="FAD-bd_FR_type"/>
</dbReference>
<evidence type="ECO:0000256" key="7">
    <source>
        <dbReference type="ARBA" id="ARBA00023136"/>
    </source>
</evidence>
<keyword evidence="7 8" id="KW-0472">Membrane</keyword>
<accession>A0AAD5TCS0</accession>
<feature type="transmembrane region" description="Helical" evidence="8">
    <location>
        <begin position="218"/>
        <end position="234"/>
    </location>
</feature>
<dbReference type="InterPro" id="IPR050369">
    <property type="entry name" value="RBOH/FRE"/>
</dbReference>
<proteinExistence type="predicted"/>
<dbReference type="InterPro" id="IPR000778">
    <property type="entry name" value="Cyt_b245_heavy_chain"/>
</dbReference>
<evidence type="ECO:0000256" key="1">
    <source>
        <dbReference type="ARBA" id="ARBA00004141"/>
    </source>
</evidence>
<comment type="caution">
    <text evidence="10">The sequence shown here is derived from an EMBL/GenBank/DDBJ whole genome shotgun (WGS) entry which is preliminary data.</text>
</comment>
<keyword evidence="5" id="KW-0560">Oxidoreductase</keyword>
<dbReference type="CDD" id="cd06186">
    <property type="entry name" value="NOX_Duox_like_FAD_NADP"/>
    <property type="match status" value="1"/>
</dbReference>
<keyword evidence="3" id="KW-0249">Electron transport</keyword>
<evidence type="ECO:0000256" key="8">
    <source>
        <dbReference type="SAM" id="Phobius"/>
    </source>
</evidence>
<evidence type="ECO:0000256" key="6">
    <source>
        <dbReference type="ARBA" id="ARBA00023065"/>
    </source>
</evidence>
<dbReference type="GO" id="GO:0016175">
    <property type="term" value="F:superoxide-generating NAD(P)H oxidase activity"/>
    <property type="evidence" value="ECO:0007669"/>
    <property type="project" value="TreeGrafter"/>
</dbReference>
<sequence>MAAPVVKMLVFDGDHAAAGRWYYIALVLLVVVQSVPRLARRLANLFPAVRENSYKRKGPVNPLSLLIHRATYLQLPFWPYYSTRTVLFVVAYVTLSAVFAAGSIQLRTSDAGYPRYGWLAMTNLCVAVLFALRNSPLYYIFCLPFERTIEFHKWFGAGAVIFAWLHGGLYLRQWVEQDVVDFQFNYRPRLKFGPATASVLGLMILASLGPVRRKFWEAFYYMHVSLFLVAFILVNRHTDYALPYTLPPLMLWSVDRISRFVRGWLRPITMSAVSYPGGDVTRILVRQRHFWGRAYNAGQYVFINVPRAGLAEWHPASIVTAAPPEAPVSPTASFPQKLVAAICGGNGGDSNAEYELIFKNVGKFTRRLAEASVGGQKLTARVDGPYGAWDVVADSYGLVVLIAGGIGVTPIMSVLQTVLNNSAQQQRDGSASSTSLQNKSRPRVVELVWAVTNIEHVSWFTGELSAARDMGARVRIYVTRSEMRNDHTVAVAGEEGAPPFEVEFGRSDLVCVCEDIKNSHPDMDAAVGVCGPASMVHSTRDAVRRCSDRNSIWHLHSEAFDL</sequence>
<feature type="transmembrane region" description="Helical" evidence="8">
    <location>
        <begin position="20"/>
        <end position="39"/>
    </location>
</feature>
<organism evidence="10 11">
    <name type="scientific">Geranomyces variabilis</name>
    <dbReference type="NCBI Taxonomy" id="109894"/>
    <lineage>
        <taxon>Eukaryota</taxon>
        <taxon>Fungi</taxon>
        <taxon>Fungi incertae sedis</taxon>
        <taxon>Chytridiomycota</taxon>
        <taxon>Chytridiomycota incertae sedis</taxon>
        <taxon>Chytridiomycetes</taxon>
        <taxon>Spizellomycetales</taxon>
        <taxon>Powellomycetaceae</taxon>
        <taxon>Geranomyces</taxon>
    </lineage>
</organism>
<dbReference type="InterPro" id="IPR013112">
    <property type="entry name" value="FAD-bd_8"/>
</dbReference>
<evidence type="ECO:0000256" key="5">
    <source>
        <dbReference type="ARBA" id="ARBA00023002"/>
    </source>
</evidence>
<evidence type="ECO:0000313" key="11">
    <source>
        <dbReference type="Proteomes" id="UP001212152"/>
    </source>
</evidence>
<comment type="subcellular location">
    <subcellularLocation>
        <location evidence="1">Membrane</location>
        <topology evidence="1">Multi-pass membrane protein</topology>
    </subcellularLocation>
</comment>
<dbReference type="InterPro" id="IPR013130">
    <property type="entry name" value="Fe3_Rdtase_TM_dom"/>
</dbReference>
<dbReference type="Pfam" id="PF01794">
    <property type="entry name" value="Ferric_reduct"/>
    <property type="match status" value="1"/>
</dbReference>
<feature type="domain" description="FAD-binding FR-type" evidence="9">
    <location>
        <begin position="244"/>
        <end position="392"/>
    </location>
</feature>
<dbReference type="GO" id="GO:0000293">
    <property type="term" value="F:ferric-chelate reductase activity"/>
    <property type="evidence" value="ECO:0007669"/>
    <property type="project" value="TreeGrafter"/>
</dbReference>
<dbReference type="InterPro" id="IPR039261">
    <property type="entry name" value="FNR_nucleotide-bd"/>
</dbReference>
<feature type="transmembrane region" description="Helical" evidence="8">
    <location>
        <begin position="116"/>
        <end position="134"/>
    </location>
</feature>
<dbReference type="InterPro" id="IPR017938">
    <property type="entry name" value="Riboflavin_synthase-like_b-brl"/>
</dbReference>
<name>A0AAD5TCS0_9FUNG</name>
<evidence type="ECO:0000313" key="10">
    <source>
        <dbReference type="EMBL" id="KAJ3171357.1"/>
    </source>
</evidence>
<dbReference type="EMBL" id="JADGJQ010000087">
    <property type="protein sequence ID" value="KAJ3171357.1"/>
    <property type="molecule type" value="Genomic_DNA"/>
</dbReference>
<dbReference type="SUPFAM" id="SSF63380">
    <property type="entry name" value="Riboflavin synthase domain-like"/>
    <property type="match status" value="1"/>
</dbReference>
<evidence type="ECO:0000256" key="2">
    <source>
        <dbReference type="ARBA" id="ARBA00022692"/>
    </source>
</evidence>
<gene>
    <name evidence="10" type="ORF">HDU87_008383</name>
</gene>
<dbReference type="Proteomes" id="UP001212152">
    <property type="component" value="Unassembled WGS sequence"/>
</dbReference>
<dbReference type="GO" id="GO:0033215">
    <property type="term" value="P:reductive iron assimilation"/>
    <property type="evidence" value="ECO:0007669"/>
    <property type="project" value="TreeGrafter"/>
</dbReference>
<keyword evidence="11" id="KW-1185">Reference proteome</keyword>
<reference evidence="10" key="1">
    <citation type="submission" date="2020-05" db="EMBL/GenBank/DDBJ databases">
        <title>Phylogenomic resolution of chytrid fungi.</title>
        <authorList>
            <person name="Stajich J.E."/>
            <person name="Amses K."/>
            <person name="Simmons R."/>
            <person name="Seto K."/>
            <person name="Myers J."/>
            <person name="Bonds A."/>
            <person name="Quandt C.A."/>
            <person name="Barry K."/>
            <person name="Liu P."/>
            <person name="Grigoriev I."/>
            <person name="Longcore J.E."/>
            <person name="James T.Y."/>
        </authorList>
    </citation>
    <scope>NUCLEOTIDE SEQUENCE</scope>
    <source>
        <strain evidence="10">JEL0379</strain>
    </source>
</reference>
<keyword evidence="6" id="KW-0406">Ion transport</keyword>
<keyword evidence="2 8" id="KW-0812">Transmembrane</keyword>
<evidence type="ECO:0000256" key="3">
    <source>
        <dbReference type="ARBA" id="ARBA00022982"/>
    </source>
</evidence>
<dbReference type="SUPFAM" id="SSF52343">
    <property type="entry name" value="Ferredoxin reductase-like, C-terminal NADP-linked domain"/>
    <property type="match status" value="1"/>
</dbReference>
<protein>
    <recommendedName>
        <fullName evidence="9">FAD-binding FR-type domain-containing protein</fullName>
    </recommendedName>
</protein>
<dbReference type="PRINTS" id="PR00466">
    <property type="entry name" value="GP91PHOX"/>
</dbReference>
<evidence type="ECO:0000256" key="4">
    <source>
        <dbReference type="ARBA" id="ARBA00022989"/>
    </source>
</evidence>
<feature type="transmembrane region" description="Helical" evidence="8">
    <location>
        <begin position="86"/>
        <end position="104"/>
    </location>
</feature>